<dbReference type="PANTHER" id="PTHR12694">
    <property type="entry name" value="TRANSCRIPTION INITIATION FACTOR IIA SUBUNIT 1"/>
    <property type="match status" value="1"/>
</dbReference>
<dbReference type="Pfam" id="PF03153">
    <property type="entry name" value="TFIIA"/>
    <property type="match status" value="1"/>
</dbReference>
<accession>A0A1E3NZ06</accession>
<comment type="similarity">
    <text evidence="2">Belongs to the TFIIA subunit 1 family.</text>
</comment>
<dbReference type="GO" id="GO:0017025">
    <property type="term" value="F:TBP-class protein binding"/>
    <property type="evidence" value="ECO:0007669"/>
    <property type="project" value="EnsemblFungi"/>
</dbReference>
<keyword evidence="3" id="KW-0804">Transcription</keyword>
<dbReference type="STRING" id="683960.A0A1E3NZ06"/>
<evidence type="ECO:0000256" key="1">
    <source>
        <dbReference type="ARBA" id="ARBA00004123"/>
    </source>
</evidence>
<feature type="compositionally biased region" description="Polar residues" evidence="6">
    <location>
        <begin position="67"/>
        <end position="81"/>
    </location>
</feature>
<evidence type="ECO:0000313" key="8">
    <source>
        <dbReference type="Proteomes" id="UP000094112"/>
    </source>
</evidence>
<feature type="region of interest" description="Disordered" evidence="6">
    <location>
        <begin position="67"/>
        <end position="99"/>
    </location>
</feature>
<dbReference type="InterPro" id="IPR009088">
    <property type="entry name" value="TFIIA_b-brl"/>
</dbReference>
<protein>
    <recommendedName>
        <fullName evidence="5">Transcription initiation factor IIA large subunit</fullName>
    </recommendedName>
</protein>
<feature type="region of interest" description="Disordered" evidence="6">
    <location>
        <begin position="128"/>
        <end position="156"/>
    </location>
</feature>
<dbReference type="PANTHER" id="PTHR12694:SF8">
    <property type="entry name" value="TRANSCRIPTION INITIATION FACTOR IIA SUBUNIT 1"/>
    <property type="match status" value="1"/>
</dbReference>
<dbReference type="GO" id="GO:0060261">
    <property type="term" value="P:positive regulation of transcription initiation by RNA polymerase II"/>
    <property type="evidence" value="ECO:0007669"/>
    <property type="project" value="EnsemblFungi"/>
</dbReference>
<evidence type="ECO:0000313" key="7">
    <source>
        <dbReference type="EMBL" id="ODQ58355.1"/>
    </source>
</evidence>
<name>A0A1E3NZ06_WICAA</name>
<keyword evidence="8" id="KW-1185">Reference proteome</keyword>
<evidence type="ECO:0000256" key="4">
    <source>
        <dbReference type="ARBA" id="ARBA00023242"/>
    </source>
</evidence>
<dbReference type="FunFam" id="1.10.287.100:FF:000001">
    <property type="entry name" value="Transcription initiation factor IIA subunit"/>
    <property type="match status" value="1"/>
</dbReference>
<organism evidence="7 8">
    <name type="scientific">Wickerhamomyces anomalus (strain ATCC 58044 / CBS 1984 / NCYC 433 / NRRL Y-366-8)</name>
    <name type="common">Yeast</name>
    <name type="synonym">Hansenula anomala</name>
    <dbReference type="NCBI Taxonomy" id="683960"/>
    <lineage>
        <taxon>Eukaryota</taxon>
        <taxon>Fungi</taxon>
        <taxon>Dikarya</taxon>
        <taxon>Ascomycota</taxon>
        <taxon>Saccharomycotina</taxon>
        <taxon>Saccharomycetes</taxon>
        <taxon>Phaffomycetales</taxon>
        <taxon>Wickerhamomycetaceae</taxon>
        <taxon>Wickerhamomyces</taxon>
    </lineage>
</organism>
<dbReference type="GeneID" id="30200994"/>
<evidence type="ECO:0000256" key="5">
    <source>
        <dbReference type="ARBA" id="ARBA00074154"/>
    </source>
</evidence>
<dbReference type="CDD" id="cd07976">
    <property type="entry name" value="TFIIA_alpha_beta_like"/>
    <property type="match status" value="1"/>
</dbReference>
<dbReference type="EMBL" id="KV454212">
    <property type="protein sequence ID" value="ODQ58355.1"/>
    <property type="molecule type" value="Genomic_DNA"/>
</dbReference>
<dbReference type="AlphaFoldDB" id="A0A1E3NZ06"/>
<dbReference type="GO" id="GO:0005672">
    <property type="term" value="C:transcription factor TFIIA complex"/>
    <property type="evidence" value="ECO:0007669"/>
    <property type="project" value="EnsemblFungi"/>
</dbReference>
<dbReference type="GO" id="GO:0051123">
    <property type="term" value="P:RNA polymerase II preinitiation complex assembly"/>
    <property type="evidence" value="ECO:0007669"/>
    <property type="project" value="EnsemblFungi"/>
</dbReference>
<keyword evidence="4" id="KW-0539">Nucleus</keyword>
<dbReference type="SUPFAM" id="SSF50784">
    <property type="entry name" value="Transcription factor IIA (TFIIA), beta-barrel domain"/>
    <property type="match status" value="1"/>
</dbReference>
<dbReference type="Gene3D" id="1.10.287.100">
    <property type="match status" value="1"/>
</dbReference>
<gene>
    <name evidence="7" type="ORF">WICANDRAFT_64494</name>
</gene>
<dbReference type="SMART" id="SM01371">
    <property type="entry name" value="TFIIA"/>
    <property type="match status" value="1"/>
</dbReference>
<dbReference type="GO" id="GO:0000979">
    <property type="term" value="F:RNA polymerase II core promoter sequence-specific DNA binding"/>
    <property type="evidence" value="ECO:0007669"/>
    <property type="project" value="EnsemblFungi"/>
</dbReference>
<evidence type="ECO:0000256" key="6">
    <source>
        <dbReference type="SAM" id="MobiDB-lite"/>
    </source>
</evidence>
<evidence type="ECO:0000256" key="3">
    <source>
        <dbReference type="ARBA" id="ARBA00023163"/>
    </source>
</evidence>
<dbReference type="GO" id="GO:0003712">
    <property type="term" value="F:transcription coregulator activity"/>
    <property type="evidence" value="ECO:0007669"/>
    <property type="project" value="EnsemblFungi"/>
</dbReference>
<proteinExistence type="inferred from homology"/>
<dbReference type="InterPro" id="IPR004855">
    <property type="entry name" value="TFIIA_asu/bsu"/>
</dbReference>
<dbReference type="OrthoDB" id="6275927at2759"/>
<dbReference type="SUPFAM" id="SSF47396">
    <property type="entry name" value="Transcription factor IIA (TFIIA), alpha-helical domain"/>
    <property type="match status" value="1"/>
</dbReference>
<reference evidence="7 8" key="1">
    <citation type="journal article" date="2016" name="Proc. Natl. Acad. Sci. U.S.A.">
        <title>Comparative genomics of biotechnologically important yeasts.</title>
        <authorList>
            <person name="Riley R."/>
            <person name="Haridas S."/>
            <person name="Wolfe K.H."/>
            <person name="Lopes M.R."/>
            <person name="Hittinger C.T."/>
            <person name="Goeker M."/>
            <person name="Salamov A.A."/>
            <person name="Wisecaver J.H."/>
            <person name="Long T.M."/>
            <person name="Calvey C.H."/>
            <person name="Aerts A.L."/>
            <person name="Barry K.W."/>
            <person name="Choi C."/>
            <person name="Clum A."/>
            <person name="Coughlan A.Y."/>
            <person name="Deshpande S."/>
            <person name="Douglass A.P."/>
            <person name="Hanson S.J."/>
            <person name="Klenk H.-P."/>
            <person name="LaButti K.M."/>
            <person name="Lapidus A."/>
            <person name="Lindquist E.A."/>
            <person name="Lipzen A.M."/>
            <person name="Meier-Kolthoff J.P."/>
            <person name="Ohm R.A."/>
            <person name="Otillar R.P."/>
            <person name="Pangilinan J.L."/>
            <person name="Peng Y."/>
            <person name="Rokas A."/>
            <person name="Rosa C.A."/>
            <person name="Scheuner C."/>
            <person name="Sibirny A.A."/>
            <person name="Slot J.C."/>
            <person name="Stielow J.B."/>
            <person name="Sun H."/>
            <person name="Kurtzman C.P."/>
            <person name="Blackwell M."/>
            <person name="Grigoriev I.V."/>
            <person name="Jeffries T.W."/>
        </authorList>
    </citation>
    <scope>NUCLEOTIDE SEQUENCE [LARGE SCALE GENOMIC DNA]</scope>
    <source>
        <strain evidence="8">ATCC 58044 / CBS 1984 / NCYC 433 / NRRL Y-366-8</strain>
    </source>
</reference>
<dbReference type="Gene3D" id="2.30.18.10">
    <property type="entry name" value="Transcription factor IIA (TFIIA), beta-barrel domain"/>
    <property type="match status" value="1"/>
</dbReference>
<feature type="compositionally biased region" description="Acidic residues" evidence="6">
    <location>
        <begin position="134"/>
        <end position="156"/>
    </location>
</feature>
<sequence length="205" mass="22731">MSNTEAARIYESIIDDVINDSRQDFEDSGIDEATLQDLRTIWRDNLTQTRVANFSWAPDAIVNNGLSTDPQNITEASSITSDVKKENSAVPIPQESTTGNFELELQGSNGDIAKSLQKQKENIEKKERTLASLDSDDINSDLDDSDEEDLGSDEDGDDAEGMIILCLYEKVLRVKNKWKCNLKDGVANINGKDYAFAKGTGESEW</sequence>
<dbReference type="RefSeq" id="XP_019037562.1">
    <property type="nucleotide sequence ID" value="XM_019183748.1"/>
</dbReference>
<comment type="subcellular location">
    <subcellularLocation>
        <location evidence="1">Nucleus</location>
    </subcellularLocation>
</comment>
<evidence type="ECO:0000256" key="2">
    <source>
        <dbReference type="ARBA" id="ARBA00010059"/>
    </source>
</evidence>
<dbReference type="Proteomes" id="UP000094112">
    <property type="component" value="Unassembled WGS sequence"/>
</dbReference>